<evidence type="ECO:0000256" key="1">
    <source>
        <dbReference type="ARBA" id="ARBA00022729"/>
    </source>
</evidence>
<evidence type="ECO:0000313" key="4">
    <source>
        <dbReference type="EMBL" id="RZS70241.1"/>
    </source>
</evidence>
<evidence type="ECO:0000313" key="5">
    <source>
        <dbReference type="Proteomes" id="UP000078084"/>
    </source>
</evidence>
<dbReference type="NCBIfam" id="NF033674">
    <property type="entry name" value="stress_OB_fold"/>
    <property type="match status" value="1"/>
</dbReference>
<protein>
    <submittedName>
        <fullName evidence="4">Uncharacterized protein (TIGR00156 family)</fullName>
    </submittedName>
</protein>
<dbReference type="AlphaFoldDB" id="A0A171KU43"/>
<accession>A0A171KU43</accession>
<name>A0A171KU43_9BURK</name>
<dbReference type="InterPro" id="IPR005220">
    <property type="entry name" value="CarO-like"/>
</dbReference>
<dbReference type="Pfam" id="PF04076">
    <property type="entry name" value="BOF"/>
    <property type="match status" value="1"/>
</dbReference>
<keyword evidence="1 2" id="KW-0732">Signal</keyword>
<dbReference type="EMBL" id="SGWZ01000002">
    <property type="protein sequence ID" value="RZS70241.1"/>
    <property type="molecule type" value="Genomic_DNA"/>
</dbReference>
<dbReference type="InterPro" id="IPR036700">
    <property type="entry name" value="BOBF_sf"/>
</dbReference>
<dbReference type="Proteomes" id="UP000078084">
    <property type="component" value="Unassembled WGS sequence"/>
</dbReference>
<gene>
    <name evidence="3" type="ORF">AAV32_04880</name>
    <name evidence="4" type="ORF">EV679_1641</name>
</gene>
<dbReference type="EMBL" id="LBNE01000002">
    <property type="protein sequence ID" value="KKO72410.1"/>
    <property type="molecule type" value="Genomic_DNA"/>
</dbReference>
<evidence type="ECO:0000313" key="6">
    <source>
        <dbReference type="Proteomes" id="UP000292039"/>
    </source>
</evidence>
<evidence type="ECO:0000256" key="2">
    <source>
        <dbReference type="SAM" id="SignalP"/>
    </source>
</evidence>
<feature type="chain" id="PRO_5033252004" evidence="2">
    <location>
        <begin position="32"/>
        <end position="127"/>
    </location>
</feature>
<dbReference type="Gene3D" id="2.40.50.200">
    <property type="entry name" value="Bacterial OB-fold"/>
    <property type="match status" value="1"/>
</dbReference>
<reference evidence="3 5" key="1">
    <citation type="submission" date="2015-04" db="EMBL/GenBank/DDBJ databases">
        <title>Genome sequence of Kerstersia gyiorum CG1.</title>
        <authorList>
            <person name="Greninger A.L."/>
            <person name="Kozyreva V."/>
            <person name="Chaturvedi V."/>
        </authorList>
    </citation>
    <scope>NUCLEOTIDE SEQUENCE [LARGE SCALE GENOMIC DNA]</scope>
    <source>
        <strain evidence="3 5">CG1</strain>
    </source>
</reference>
<dbReference type="Proteomes" id="UP000292039">
    <property type="component" value="Unassembled WGS sequence"/>
</dbReference>
<dbReference type="PANTHER" id="PTHR36571">
    <property type="entry name" value="PROTEIN YGIW"/>
    <property type="match status" value="1"/>
</dbReference>
<keyword evidence="5" id="KW-1185">Reference proteome</keyword>
<dbReference type="SUPFAM" id="SSF101756">
    <property type="entry name" value="Hypothetical protein YgiW"/>
    <property type="match status" value="1"/>
</dbReference>
<sequence length="127" mass="13787">MRIPNCRLSSFVLSAVIGAAALTMMAAPAAAQYVGPGVAATPNVRGILAQPQDDQWVSLKGHLLRKTGKERYVFSDGTGEIQVEIDDKDFPREPVDEKTLVEISGEVDTGLTRPPEIDVDVVRIIRE</sequence>
<dbReference type="PANTHER" id="PTHR36571:SF1">
    <property type="entry name" value="PROTEIN YGIW"/>
    <property type="match status" value="1"/>
</dbReference>
<proteinExistence type="predicted"/>
<dbReference type="STRING" id="206506.AAV32_04880"/>
<comment type="caution">
    <text evidence="3">The sequence shown here is derived from an EMBL/GenBank/DDBJ whole genome shotgun (WGS) entry which is preliminary data.</text>
</comment>
<organism evidence="3 5">
    <name type="scientific">Kerstersia gyiorum</name>
    <dbReference type="NCBI Taxonomy" id="206506"/>
    <lineage>
        <taxon>Bacteria</taxon>
        <taxon>Pseudomonadati</taxon>
        <taxon>Pseudomonadota</taxon>
        <taxon>Betaproteobacteria</taxon>
        <taxon>Burkholderiales</taxon>
        <taxon>Alcaligenaceae</taxon>
        <taxon>Kerstersia</taxon>
    </lineage>
</organism>
<dbReference type="RefSeq" id="WP_068368300.1">
    <property type="nucleotide sequence ID" value="NZ_CBCSEB010000001.1"/>
</dbReference>
<reference evidence="4 6" key="2">
    <citation type="submission" date="2019-02" db="EMBL/GenBank/DDBJ databases">
        <title>Genomic Encyclopedia of Type Strains, Phase IV (KMG-IV): sequencing the most valuable type-strain genomes for metagenomic binning, comparative biology and taxonomic classification.</title>
        <authorList>
            <person name="Goeker M."/>
        </authorList>
    </citation>
    <scope>NUCLEOTIDE SEQUENCE [LARGE SCALE GENOMIC DNA]</scope>
    <source>
        <strain evidence="4 6">DSM 16618</strain>
    </source>
</reference>
<feature type="signal peptide" evidence="2">
    <location>
        <begin position="1"/>
        <end position="31"/>
    </location>
</feature>
<evidence type="ECO:0000313" key="3">
    <source>
        <dbReference type="EMBL" id="KKO72410.1"/>
    </source>
</evidence>